<evidence type="ECO:0000313" key="2">
    <source>
        <dbReference type="EMBL" id="DAF99365.1"/>
    </source>
</evidence>
<proteinExistence type="predicted"/>
<sequence length="445" mass="49484">MAYTYDDFVKAANQSGLMGQFSQDDLNLAQKYPEFGLSVLSLKKDYNNAATAEQRLLANQAANELRKSYGNYSGGADGGSFRLESKLNRRSDDLLGQIGSFGSFSYDEAPTYENAFAQQQKDLLDRILNREDFSWSKETDPQWSSYKKSYLREGDRATANALAQASAASGGRPSSYAVNAATQAGDYYATKLNDVIPTLYQQAYERYLDEYNMKLKDLNTVNQQEQLDYAKYLDRLGQFNTDRGFAYQNYADDYDRLRSQLADVQGQDQIDYARYLDEVSRQQTAQDSIRSQVDAILAAGGSPSANLVSESGYSSEYVKALEDAYRKQEAEKAAKKSGSGGGGTMSLTTAKAMAKEGQFTDTVLNTLRKAGFTDDYIAQVYGYTGFGTGRDKLGYDEDEGIFTWNGRRYNSPEALAEDLDRANLTDAEKATISRRLKASGFNITF</sequence>
<dbReference type="EMBL" id="BK016164">
    <property type="protein sequence ID" value="DAF99365.1"/>
    <property type="molecule type" value="Genomic_DNA"/>
</dbReference>
<feature type="coiled-coil region" evidence="1">
    <location>
        <begin position="208"/>
        <end position="267"/>
    </location>
</feature>
<reference evidence="2" key="1">
    <citation type="journal article" date="2021" name="Proc. Natl. Acad. Sci. U.S.A.">
        <title>A Catalog of Tens of Thousands of Viruses from Human Metagenomes Reveals Hidden Associations with Chronic Diseases.</title>
        <authorList>
            <person name="Tisza M.J."/>
            <person name="Buck C.B."/>
        </authorList>
    </citation>
    <scope>NUCLEOTIDE SEQUENCE</scope>
    <source>
        <strain evidence="2">Ct7113</strain>
    </source>
</reference>
<evidence type="ECO:0000256" key="1">
    <source>
        <dbReference type="SAM" id="Coils"/>
    </source>
</evidence>
<protein>
    <submittedName>
        <fullName evidence="2">Uncharacterized protein</fullName>
    </submittedName>
</protein>
<keyword evidence="1" id="KW-0175">Coiled coil</keyword>
<accession>A0A8S5UY06</accession>
<name>A0A8S5UY06_9CAUD</name>
<organism evidence="2">
    <name type="scientific">Myoviridae sp. ct7113</name>
    <dbReference type="NCBI Taxonomy" id="2825037"/>
    <lineage>
        <taxon>Viruses</taxon>
        <taxon>Duplodnaviria</taxon>
        <taxon>Heunggongvirae</taxon>
        <taxon>Uroviricota</taxon>
        <taxon>Caudoviricetes</taxon>
    </lineage>
</organism>